<dbReference type="Proteomes" id="UP000286734">
    <property type="component" value="Unassembled WGS sequence"/>
</dbReference>
<dbReference type="AlphaFoldDB" id="A0A430R9B1"/>
<accession>A0A430R9B1</accession>
<dbReference type="EMBL" id="PELP01000204">
    <property type="protein sequence ID" value="RTH03964.1"/>
    <property type="molecule type" value="Genomic_DNA"/>
</dbReference>
<evidence type="ECO:0000313" key="2">
    <source>
        <dbReference type="Proteomes" id="UP000286734"/>
    </source>
</evidence>
<sequence length="71" mass="7977">MFAKTGKAIVNLAATERIRLLKDTLEFYGLDGSVHTWVNFPTPEEAERAFRLLALELEAKGQLLMALQEAE</sequence>
<name>A0A430R9B1_THESC</name>
<dbReference type="RefSeq" id="WP_038032137.1">
    <property type="nucleotide sequence ID" value="NZ_PELP01000204.1"/>
</dbReference>
<evidence type="ECO:0000313" key="1">
    <source>
        <dbReference type="EMBL" id="RTH03964.1"/>
    </source>
</evidence>
<protein>
    <submittedName>
        <fullName evidence="1">Uncharacterized protein</fullName>
    </submittedName>
</protein>
<reference evidence="1 2" key="1">
    <citation type="journal article" date="2019" name="Extremophiles">
        <title>Biogeography of thermophiles and predominance of Thermus scotoductus in domestic water heaters.</title>
        <authorList>
            <person name="Wilpiszeski R.L."/>
            <person name="Zhang Z."/>
            <person name="House C.H."/>
        </authorList>
    </citation>
    <scope>NUCLEOTIDE SEQUENCE [LARGE SCALE GENOMIC DNA]</scope>
    <source>
        <strain evidence="1 2">34_S34</strain>
    </source>
</reference>
<comment type="caution">
    <text evidence="1">The sequence shown here is derived from an EMBL/GenBank/DDBJ whole genome shotgun (WGS) entry which is preliminary data.</text>
</comment>
<gene>
    <name evidence="1" type="ORF">CSW47_07585</name>
</gene>
<proteinExistence type="predicted"/>
<organism evidence="1 2">
    <name type="scientific">Thermus scotoductus</name>
    <dbReference type="NCBI Taxonomy" id="37636"/>
    <lineage>
        <taxon>Bacteria</taxon>
        <taxon>Thermotogati</taxon>
        <taxon>Deinococcota</taxon>
        <taxon>Deinococci</taxon>
        <taxon>Thermales</taxon>
        <taxon>Thermaceae</taxon>
        <taxon>Thermus</taxon>
    </lineage>
</organism>